<feature type="compositionally biased region" description="Basic and acidic residues" evidence="1">
    <location>
        <begin position="31"/>
        <end position="47"/>
    </location>
</feature>
<dbReference type="Proteomes" id="UP001500748">
    <property type="component" value="Unassembled WGS sequence"/>
</dbReference>
<keyword evidence="3" id="KW-1185">Reference proteome</keyword>
<evidence type="ECO:0000256" key="1">
    <source>
        <dbReference type="SAM" id="MobiDB-lite"/>
    </source>
</evidence>
<evidence type="ECO:0000313" key="2">
    <source>
        <dbReference type="EMBL" id="GAA3756899.1"/>
    </source>
</evidence>
<sequence>MSRENYDNYDQEDFTYHAADHSASDAINSELMEKKDPAINQHEDESQRHKHMPEYYENEDEASTTHKDENDTSDPFFQKNASIAQDLDEDLKGEDEDDEDFDNDANRRTLDETKADEDEDDDY</sequence>
<gene>
    <name evidence="2" type="ORF">GCM10022423_03920</name>
</gene>
<evidence type="ECO:0000313" key="3">
    <source>
        <dbReference type="Proteomes" id="UP001500748"/>
    </source>
</evidence>
<feature type="compositionally biased region" description="Basic and acidic residues" evidence="1">
    <location>
        <begin position="104"/>
        <end position="113"/>
    </location>
</feature>
<name>A0ABP7G5K7_9FLAO</name>
<feature type="compositionally biased region" description="Polar residues" evidence="1">
    <location>
        <begin position="73"/>
        <end position="83"/>
    </location>
</feature>
<dbReference type="EMBL" id="BAABDU010000002">
    <property type="protein sequence ID" value="GAA3756899.1"/>
    <property type="molecule type" value="Genomic_DNA"/>
</dbReference>
<proteinExistence type="predicted"/>
<feature type="compositionally biased region" description="Acidic residues" evidence="1">
    <location>
        <begin position="114"/>
        <end position="123"/>
    </location>
</feature>
<comment type="caution">
    <text evidence="2">The sequence shown here is derived from an EMBL/GenBank/DDBJ whole genome shotgun (WGS) entry which is preliminary data.</text>
</comment>
<accession>A0ABP7G5K7</accession>
<feature type="compositionally biased region" description="Acidic residues" evidence="1">
    <location>
        <begin position="86"/>
        <end position="103"/>
    </location>
</feature>
<protein>
    <submittedName>
        <fullName evidence="2">Uncharacterized protein</fullName>
    </submittedName>
</protein>
<feature type="compositionally biased region" description="Basic and acidic residues" evidence="1">
    <location>
        <begin position="14"/>
        <end position="23"/>
    </location>
</feature>
<organism evidence="2 3">
    <name type="scientific">Flavobacterium ginsengiterrae</name>
    <dbReference type="NCBI Taxonomy" id="871695"/>
    <lineage>
        <taxon>Bacteria</taxon>
        <taxon>Pseudomonadati</taxon>
        <taxon>Bacteroidota</taxon>
        <taxon>Flavobacteriia</taxon>
        <taxon>Flavobacteriales</taxon>
        <taxon>Flavobacteriaceae</taxon>
        <taxon>Flavobacterium</taxon>
    </lineage>
</organism>
<feature type="region of interest" description="Disordered" evidence="1">
    <location>
        <begin position="1"/>
        <end position="123"/>
    </location>
</feature>
<dbReference type="RefSeq" id="WP_345139530.1">
    <property type="nucleotide sequence ID" value="NZ_BAABDU010000002.1"/>
</dbReference>
<reference evidence="3" key="1">
    <citation type="journal article" date="2019" name="Int. J. Syst. Evol. Microbiol.">
        <title>The Global Catalogue of Microorganisms (GCM) 10K type strain sequencing project: providing services to taxonomists for standard genome sequencing and annotation.</title>
        <authorList>
            <consortium name="The Broad Institute Genomics Platform"/>
            <consortium name="The Broad Institute Genome Sequencing Center for Infectious Disease"/>
            <person name="Wu L."/>
            <person name="Ma J."/>
        </authorList>
    </citation>
    <scope>NUCLEOTIDE SEQUENCE [LARGE SCALE GENOMIC DNA]</scope>
    <source>
        <strain evidence="3">JCM 17337</strain>
    </source>
</reference>